<reference evidence="4 5" key="1">
    <citation type="submission" date="2018-09" db="EMBL/GenBank/DDBJ databases">
        <title>Genome Sequence of Paenibacillus lautus Strain E7593-69, Azo Dye-Degrading Bacteria, Isolated from Commercial Tattoo Inks.</title>
        <authorList>
            <person name="Nho S.W."/>
            <person name="Kim S.-J."/>
            <person name="Kweon O."/>
            <person name="Cerniglia C.E."/>
        </authorList>
    </citation>
    <scope>NUCLEOTIDE SEQUENCE [LARGE SCALE GENOMIC DNA]</scope>
    <source>
        <strain evidence="4 5">E7593-69</strain>
    </source>
</reference>
<dbReference type="SUPFAM" id="SSF46689">
    <property type="entry name" value="Homeodomain-like"/>
    <property type="match status" value="1"/>
</dbReference>
<dbReference type="Pfam" id="PF00440">
    <property type="entry name" value="TetR_N"/>
    <property type="match status" value="1"/>
</dbReference>
<sequence>MLEFKYLRMNVFGGSYMSHIPIPGTTQHKLIQAGLKRFAEMGYNQAEVDDIAADAGVTVGALYHHYKSKKKFYGLLRDDVTLRILDRMEAVADAAPPELRLKLVLLTAYDSMIRLKVGRLLSEPDPRKGDNPVARYLGELAAASGEEAGEELGIILAEALRAAFAQVVEHDGDEAAMRSVLNRLLSS</sequence>
<gene>
    <name evidence="4" type="ORF">D5F53_06610</name>
</gene>
<dbReference type="AlphaFoldDB" id="A0A385TK12"/>
<evidence type="ECO:0000313" key="4">
    <source>
        <dbReference type="EMBL" id="AYB42972.1"/>
    </source>
</evidence>
<dbReference type="InterPro" id="IPR001647">
    <property type="entry name" value="HTH_TetR"/>
</dbReference>
<dbReference type="KEGG" id="plw:D5F53_06610"/>
<dbReference type="PANTHER" id="PTHR43479">
    <property type="entry name" value="ACREF/ENVCD OPERON REPRESSOR-RELATED"/>
    <property type="match status" value="1"/>
</dbReference>
<dbReference type="InterPro" id="IPR009057">
    <property type="entry name" value="Homeodomain-like_sf"/>
</dbReference>
<feature type="DNA-binding region" description="H-T-H motif" evidence="2">
    <location>
        <begin position="47"/>
        <end position="66"/>
    </location>
</feature>
<evidence type="ECO:0000313" key="5">
    <source>
        <dbReference type="Proteomes" id="UP000266552"/>
    </source>
</evidence>
<organism evidence="4 5">
    <name type="scientific">Paenibacillus lautus</name>
    <name type="common">Bacillus lautus</name>
    <dbReference type="NCBI Taxonomy" id="1401"/>
    <lineage>
        <taxon>Bacteria</taxon>
        <taxon>Bacillati</taxon>
        <taxon>Bacillota</taxon>
        <taxon>Bacilli</taxon>
        <taxon>Bacillales</taxon>
        <taxon>Paenibacillaceae</taxon>
        <taxon>Paenibacillus</taxon>
    </lineage>
</organism>
<dbReference type="EMBL" id="CP032412">
    <property type="protein sequence ID" value="AYB42972.1"/>
    <property type="molecule type" value="Genomic_DNA"/>
</dbReference>
<evidence type="ECO:0000256" key="2">
    <source>
        <dbReference type="PROSITE-ProRule" id="PRU00335"/>
    </source>
</evidence>
<keyword evidence="5" id="KW-1185">Reference proteome</keyword>
<protein>
    <submittedName>
        <fullName evidence="4">TetR/AcrR family transcriptional regulator</fullName>
    </submittedName>
</protein>
<dbReference type="PRINTS" id="PR00455">
    <property type="entry name" value="HTHTETR"/>
</dbReference>
<dbReference type="Proteomes" id="UP000266552">
    <property type="component" value="Chromosome"/>
</dbReference>
<dbReference type="InterPro" id="IPR050624">
    <property type="entry name" value="HTH-type_Tx_Regulator"/>
</dbReference>
<dbReference type="Gene3D" id="1.10.357.10">
    <property type="entry name" value="Tetracycline Repressor, domain 2"/>
    <property type="match status" value="1"/>
</dbReference>
<proteinExistence type="predicted"/>
<dbReference type="GO" id="GO:0003677">
    <property type="term" value="F:DNA binding"/>
    <property type="evidence" value="ECO:0007669"/>
    <property type="project" value="UniProtKB-UniRule"/>
</dbReference>
<dbReference type="PANTHER" id="PTHR43479:SF11">
    <property type="entry name" value="ACREF_ENVCD OPERON REPRESSOR-RELATED"/>
    <property type="match status" value="1"/>
</dbReference>
<accession>A0A385TK12</accession>
<evidence type="ECO:0000259" key="3">
    <source>
        <dbReference type="PROSITE" id="PS50977"/>
    </source>
</evidence>
<evidence type="ECO:0000256" key="1">
    <source>
        <dbReference type="ARBA" id="ARBA00023125"/>
    </source>
</evidence>
<feature type="domain" description="HTH tetR-type" evidence="3">
    <location>
        <begin position="24"/>
        <end position="84"/>
    </location>
</feature>
<keyword evidence="1 2" id="KW-0238">DNA-binding</keyword>
<name>A0A385TK12_PAELA</name>
<dbReference type="PROSITE" id="PS50977">
    <property type="entry name" value="HTH_TETR_2"/>
    <property type="match status" value="1"/>
</dbReference>